<dbReference type="AlphaFoldDB" id="A0A061SQ19"/>
<keyword evidence="1" id="KW-0732">Signal</keyword>
<dbReference type="eggNOG" id="ENOG5033NHA">
    <property type="taxonomic scope" value="Bacteria"/>
</dbReference>
<sequence length="320" mass="35076">MGKCRWHLAWAMAAALTLGSGGAHACAFHGYTPNPTLVDVLLATEQVALGKPVAGGAGQYKVVQTLAGPSLTEVEVPPGWRLTTPQADLVLLARDGAYGHWLPLAVMEDGFAHVLTQVMAQQSNWIYGDDGPRLRFFARLINDPNPQVRKLALEELDRVPYAALRAAPLAKVQRLPRDLASSDEKLLPIRVLLAGLSKDRAYAGYLTAELDKAVGQDLPYLGAYAVALIELNGKAGVQRIFEKYLERDDLPESTQVRLVQALALQYRNGPRGTRRMIGDKMAAQARRSPQLARLAREHFALGSRWRPPAADSTDEFVLER</sequence>
<keyword evidence="3" id="KW-1185">Reference proteome</keyword>
<dbReference type="RefSeq" id="WP_037911181.1">
    <property type="nucleotide sequence ID" value="NZ_JEMU01000021.1"/>
</dbReference>
<dbReference type="Proteomes" id="UP000027337">
    <property type="component" value="Unassembled WGS sequence"/>
</dbReference>
<reference evidence="2 3" key="1">
    <citation type="journal article" date="2014" name="Genome Announc.">
        <title>Draft Genome Sequences of Two Isolates of the Roseobacter Group, Sulfitobacter sp. Strains 3SOLIMAR09 and 1FIGIMAR09, from Harbors of Mallorca Island (Mediterranean Sea).</title>
        <authorList>
            <person name="Mas-Llado M."/>
            <person name="Pina-Villalonga J.M."/>
            <person name="Brunet-Galmes I."/>
            <person name="Nogales B."/>
            <person name="Bosch R."/>
        </authorList>
    </citation>
    <scope>NUCLEOTIDE SEQUENCE [LARGE SCALE GENOMIC DNA]</scope>
    <source>
        <strain evidence="2 3">1FIGIMAR09</strain>
    </source>
</reference>
<proteinExistence type="predicted"/>
<evidence type="ECO:0000313" key="2">
    <source>
        <dbReference type="EMBL" id="KAJ01708.1"/>
    </source>
</evidence>
<accession>A0A061SQ19</accession>
<evidence type="ECO:0000256" key="1">
    <source>
        <dbReference type="SAM" id="SignalP"/>
    </source>
</evidence>
<protein>
    <recommendedName>
        <fullName evidence="4">HEAT repeat domain-containing protein</fullName>
    </recommendedName>
</protein>
<evidence type="ECO:0000313" key="3">
    <source>
        <dbReference type="Proteomes" id="UP000027337"/>
    </source>
</evidence>
<gene>
    <name evidence="2" type="ORF">PM02_18115</name>
</gene>
<feature type="chain" id="PRO_5001610477" description="HEAT repeat domain-containing protein" evidence="1">
    <location>
        <begin position="26"/>
        <end position="320"/>
    </location>
</feature>
<name>A0A061SQ19_9RHOB</name>
<organism evidence="2 3">
    <name type="scientific">Sulfitobacter mediterraneus</name>
    <dbReference type="NCBI Taxonomy" id="83219"/>
    <lineage>
        <taxon>Bacteria</taxon>
        <taxon>Pseudomonadati</taxon>
        <taxon>Pseudomonadota</taxon>
        <taxon>Alphaproteobacteria</taxon>
        <taxon>Rhodobacterales</taxon>
        <taxon>Roseobacteraceae</taxon>
        <taxon>Sulfitobacter</taxon>
    </lineage>
</organism>
<dbReference type="EMBL" id="JEMU01000021">
    <property type="protein sequence ID" value="KAJ01708.1"/>
    <property type="molecule type" value="Genomic_DNA"/>
</dbReference>
<evidence type="ECO:0008006" key="4">
    <source>
        <dbReference type="Google" id="ProtNLM"/>
    </source>
</evidence>
<comment type="caution">
    <text evidence="2">The sequence shown here is derived from an EMBL/GenBank/DDBJ whole genome shotgun (WGS) entry which is preliminary data.</text>
</comment>
<feature type="signal peptide" evidence="1">
    <location>
        <begin position="1"/>
        <end position="25"/>
    </location>
</feature>